<evidence type="ECO:0000313" key="5">
    <source>
        <dbReference type="EMBL" id="GAG27155.1"/>
    </source>
</evidence>
<comment type="caution">
    <text evidence="5">The sequence shown here is derived from an EMBL/GenBank/DDBJ whole genome shotgun (WGS) entry which is preliminary data.</text>
</comment>
<evidence type="ECO:0000256" key="1">
    <source>
        <dbReference type="ARBA" id="ARBA00022491"/>
    </source>
</evidence>
<keyword evidence="3" id="KW-0346">Stress response</keyword>
<feature type="non-terminal residue" evidence="5">
    <location>
        <position position="140"/>
    </location>
</feature>
<evidence type="ECO:0000256" key="2">
    <source>
        <dbReference type="ARBA" id="ARBA00023015"/>
    </source>
</evidence>
<dbReference type="AlphaFoldDB" id="X0W947"/>
<keyword evidence="4" id="KW-0804">Transcription</keyword>
<proteinExistence type="predicted"/>
<dbReference type="Gene3D" id="1.10.10.10">
    <property type="entry name" value="Winged helix-like DNA-binding domain superfamily/Winged helix DNA-binding domain"/>
    <property type="match status" value="1"/>
</dbReference>
<dbReference type="InterPro" id="IPR036388">
    <property type="entry name" value="WH-like_DNA-bd_sf"/>
</dbReference>
<dbReference type="SUPFAM" id="SSF46785">
    <property type="entry name" value="Winged helix' DNA-binding domain"/>
    <property type="match status" value="1"/>
</dbReference>
<dbReference type="GO" id="GO:0045892">
    <property type="term" value="P:negative regulation of DNA-templated transcription"/>
    <property type="evidence" value="ECO:0007669"/>
    <property type="project" value="TreeGrafter"/>
</dbReference>
<dbReference type="EMBL" id="BARS01032286">
    <property type="protein sequence ID" value="GAG27155.1"/>
    <property type="molecule type" value="Genomic_DNA"/>
</dbReference>
<name>X0W947_9ZZZZ</name>
<evidence type="ECO:0008006" key="6">
    <source>
        <dbReference type="Google" id="ProtNLM"/>
    </source>
</evidence>
<protein>
    <recommendedName>
        <fullName evidence="6">Heat-inducible transcription repressor HrcA C-terminal domain-containing protein</fullName>
    </recommendedName>
</protein>
<evidence type="ECO:0000256" key="4">
    <source>
        <dbReference type="ARBA" id="ARBA00023163"/>
    </source>
</evidence>
<keyword evidence="2" id="KW-0805">Transcription regulation</keyword>
<gene>
    <name evidence="5" type="ORF">S01H1_50131</name>
</gene>
<accession>X0W947</accession>
<dbReference type="PANTHER" id="PTHR34824:SF1">
    <property type="entry name" value="HEAT-INDUCIBLE TRANSCRIPTION REPRESSOR HRCA"/>
    <property type="match status" value="1"/>
</dbReference>
<dbReference type="InterPro" id="IPR002571">
    <property type="entry name" value="HrcA"/>
</dbReference>
<organism evidence="5">
    <name type="scientific">marine sediment metagenome</name>
    <dbReference type="NCBI Taxonomy" id="412755"/>
    <lineage>
        <taxon>unclassified sequences</taxon>
        <taxon>metagenomes</taxon>
        <taxon>ecological metagenomes</taxon>
    </lineage>
</organism>
<dbReference type="InterPro" id="IPR036390">
    <property type="entry name" value="WH_DNA-bd_sf"/>
</dbReference>
<dbReference type="PANTHER" id="PTHR34824">
    <property type="entry name" value="HEAT-INDUCIBLE TRANSCRIPTION REPRESSOR HRCA"/>
    <property type="match status" value="1"/>
</dbReference>
<reference evidence="5" key="1">
    <citation type="journal article" date="2014" name="Front. Microbiol.">
        <title>High frequency of phylogenetically diverse reductive dehalogenase-homologous genes in deep subseafloor sedimentary metagenomes.</title>
        <authorList>
            <person name="Kawai M."/>
            <person name="Futagami T."/>
            <person name="Toyoda A."/>
            <person name="Takaki Y."/>
            <person name="Nishi S."/>
            <person name="Hori S."/>
            <person name="Arai W."/>
            <person name="Tsubouchi T."/>
            <person name="Morono Y."/>
            <person name="Uchiyama I."/>
            <person name="Ito T."/>
            <person name="Fujiyama A."/>
            <person name="Inagaki F."/>
            <person name="Takami H."/>
        </authorList>
    </citation>
    <scope>NUCLEOTIDE SEQUENCE</scope>
    <source>
        <strain evidence="5">Expedition CK06-06</strain>
    </source>
</reference>
<keyword evidence="1" id="KW-0678">Repressor</keyword>
<evidence type="ECO:0000256" key="3">
    <source>
        <dbReference type="ARBA" id="ARBA00023016"/>
    </source>
</evidence>
<sequence length="140" mass="15817">MLSPRTETILKSIVGQYIARAVPVPSQSIVHDYGLAVSSATIRNEMARLEQEGYIIRPHPSAGSIPSDMGYRYYVESLEDIKLPPSQQRMISHLFHQVESRLDEWLSLTATLLAHLAHNMAVVATLKTTRCRYKHMELVS</sequence>
<dbReference type="GO" id="GO:0003677">
    <property type="term" value="F:DNA binding"/>
    <property type="evidence" value="ECO:0007669"/>
    <property type="project" value="InterPro"/>
</dbReference>